<name>A0A183S8W2_SCHSO</name>
<evidence type="ECO:0000313" key="1">
    <source>
        <dbReference type="EMBL" id="VDL85980.1"/>
    </source>
</evidence>
<organism evidence="3">
    <name type="scientific">Schistocephalus solidus</name>
    <name type="common">Tapeworm</name>
    <dbReference type="NCBI Taxonomy" id="70667"/>
    <lineage>
        <taxon>Eukaryota</taxon>
        <taxon>Metazoa</taxon>
        <taxon>Spiralia</taxon>
        <taxon>Lophotrochozoa</taxon>
        <taxon>Platyhelminthes</taxon>
        <taxon>Cestoda</taxon>
        <taxon>Eucestoda</taxon>
        <taxon>Diphyllobothriidea</taxon>
        <taxon>Diphyllobothriidae</taxon>
        <taxon>Schistocephalus</taxon>
    </lineage>
</organism>
<reference evidence="1 2" key="2">
    <citation type="submission" date="2018-11" db="EMBL/GenBank/DDBJ databases">
        <authorList>
            <consortium name="Pathogen Informatics"/>
        </authorList>
    </citation>
    <scope>NUCLEOTIDE SEQUENCE [LARGE SCALE GENOMIC DNA]</scope>
    <source>
        <strain evidence="1 2">NST_G2</strain>
    </source>
</reference>
<dbReference type="OrthoDB" id="410381at2759"/>
<dbReference type="AlphaFoldDB" id="A0A183S8W2"/>
<protein>
    <submittedName>
        <fullName evidence="1 3">Uncharacterized protein</fullName>
    </submittedName>
</protein>
<accession>A0A183S8W2</accession>
<dbReference type="WBParaSite" id="SSLN_0000069101-mRNA-1">
    <property type="protein sequence ID" value="SSLN_0000069101-mRNA-1"/>
    <property type="gene ID" value="SSLN_0000069101"/>
</dbReference>
<keyword evidence="2" id="KW-1185">Reference proteome</keyword>
<reference evidence="3" key="1">
    <citation type="submission" date="2016-06" db="UniProtKB">
        <authorList>
            <consortium name="WormBaseParasite"/>
        </authorList>
    </citation>
    <scope>IDENTIFICATION</scope>
</reference>
<dbReference type="Proteomes" id="UP000275846">
    <property type="component" value="Unassembled WGS sequence"/>
</dbReference>
<sequence length="242" mass="27263">MADVLELHGENDFEEDTEGDRKIITIFPKFSTVSFTKFCSRGTTLLTEKLQILKRWAEHFRSVLTCSSAITDGAIDRLPQVDMNNDLDVPPSLPETIRAVQQISSGKAPGSDAIPPEVYKHGGPRLMAELTTLFQMWRQGQVPQDFKDATIVHLYKRKGNRQLCDNHRRISLLNITGKIFARIKSITFTIIETTSQYSSPVTPTTAVTTSDVDSPKLSSMRPHIHLMHRPGRSLANPSYRDR</sequence>
<evidence type="ECO:0000313" key="3">
    <source>
        <dbReference type="WBParaSite" id="SSLN_0000069101-mRNA-1"/>
    </source>
</evidence>
<gene>
    <name evidence="1" type="ORF">SSLN_LOCUS660</name>
</gene>
<dbReference type="EMBL" id="UYSU01000571">
    <property type="protein sequence ID" value="VDL85980.1"/>
    <property type="molecule type" value="Genomic_DNA"/>
</dbReference>
<dbReference type="PANTHER" id="PTHR19446">
    <property type="entry name" value="REVERSE TRANSCRIPTASES"/>
    <property type="match status" value="1"/>
</dbReference>
<proteinExistence type="predicted"/>
<evidence type="ECO:0000313" key="2">
    <source>
        <dbReference type="Proteomes" id="UP000275846"/>
    </source>
</evidence>